<evidence type="ECO:0000313" key="2">
    <source>
        <dbReference type="EMBL" id="CAA9380952.1"/>
    </source>
</evidence>
<feature type="non-terminal residue" evidence="2">
    <location>
        <position position="1"/>
    </location>
</feature>
<feature type="compositionally biased region" description="Basic and acidic residues" evidence="1">
    <location>
        <begin position="23"/>
        <end position="36"/>
    </location>
</feature>
<proteinExistence type="predicted"/>
<organism evidence="2">
    <name type="scientific">uncultured Nocardioides sp</name>
    <dbReference type="NCBI Taxonomy" id="198441"/>
    <lineage>
        <taxon>Bacteria</taxon>
        <taxon>Bacillati</taxon>
        <taxon>Actinomycetota</taxon>
        <taxon>Actinomycetes</taxon>
        <taxon>Propionibacteriales</taxon>
        <taxon>Nocardioidaceae</taxon>
        <taxon>Nocardioides</taxon>
        <taxon>environmental samples</taxon>
    </lineage>
</organism>
<feature type="region of interest" description="Disordered" evidence="1">
    <location>
        <begin position="13"/>
        <end position="85"/>
    </location>
</feature>
<accession>A0A6J4N8M0</accession>
<feature type="non-terminal residue" evidence="2">
    <location>
        <position position="94"/>
    </location>
</feature>
<dbReference type="EMBL" id="CADCUN010000095">
    <property type="protein sequence ID" value="CAA9380952.1"/>
    <property type="molecule type" value="Genomic_DNA"/>
</dbReference>
<reference evidence="2" key="1">
    <citation type="submission" date="2020-02" db="EMBL/GenBank/DDBJ databases">
        <authorList>
            <person name="Meier V. D."/>
        </authorList>
    </citation>
    <scope>NUCLEOTIDE SEQUENCE</scope>
    <source>
        <strain evidence="2">AVDCRST_MAG60</strain>
    </source>
</reference>
<name>A0A6J4N8M0_9ACTN</name>
<protein>
    <submittedName>
        <fullName evidence="2">Uncharacterized protein</fullName>
    </submittedName>
</protein>
<evidence type="ECO:0000256" key="1">
    <source>
        <dbReference type="SAM" id="MobiDB-lite"/>
    </source>
</evidence>
<gene>
    <name evidence="2" type="ORF">AVDCRST_MAG60-884</name>
</gene>
<sequence length="94" mass="10488">ACLHQTHPVLPRLPCLRWPGVRGPRDQDDDHRDDVPRPGLAQPVGRGRDLRSVRFRAHLHGRRPPVGASVGRGPRGPARRPRAVRSRCVYVGAM</sequence>
<feature type="compositionally biased region" description="Low complexity" evidence="1">
    <location>
        <begin position="64"/>
        <end position="76"/>
    </location>
</feature>
<dbReference type="AlphaFoldDB" id="A0A6J4N8M0"/>
<feature type="compositionally biased region" description="Basic residues" evidence="1">
    <location>
        <begin position="53"/>
        <end position="63"/>
    </location>
</feature>